<dbReference type="Proteomes" id="UP001608902">
    <property type="component" value="Unassembled WGS sequence"/>
</dbReference>
<gene>
    <name evidence="1" type="ORF">AB6A40_004478</name>
</gene>
<accession>A0ABD6EHZ2</accession>
<dbReference type="EMBL" id="JBGFUD010002595">
    <property type="protein sequence ID" value="MFH4977769.1"/>
    <property type="molecule type" value="Genomic_DNA"/>
</dbReference>
<proteinExistence type="predicted"/>
<organism evidence="1 2">
    <name type="scientific">Gnathostoma spinigerum</name>
    <dbReference type="NCBI Taxonomy" id="75299"/>
    <lineage>
        <taxon>Eukaryota</taxon>
        <taxon>Metazoa</taxon>
        <taxon>Ecdysozoa</taxon>
        <taxon>Nematoda</taxon>
        <taxon>Chromadorea</taxon>
        <taxon>Rhabditida</taxon>
        <taxon>Spirurina</taxon>
        <taxon>Gnathostomatomorpha</taxon>
        <taxon>Gnathostomatoidea</taxon>
        <taxon>Gnathostomatidae</taxon>
        <taxon>Gnathostoma</taxon>
    </lineage>
</organism>
<evidence type="ECO:0000313" key="1">
    <source>
        <dbReference type="EMBL" id="MFH4977769.1"/>
    </source>
</evidence>
<reference evidence="1 2" key="1">
    <citation type="submission" date="2024-08" db="EMBL/GenBank/DDBJ databases">
        <title>Gnathostoma spinigerum genome.</title>
        <authorList>
            <person name="Gonzalez-Bertolin B."/>
            <person name="Monzon S."/>
            <person name="Zaballos A."/>
            <person name="Jimenez P."/>
            <person name="Dekumyoy P."/>
            <person name="Varona S."/>
            <person name="Cuesta I."/>
            <person name="Sumanam S."/>
            <person name="Adisakwattana P."/>
            <person name="Gasser R.B."/>
            <person name="Hernandez-Gonzalez A."/>
            <person name="Young N.D."/>
            <person name="Perteguer M.J."/>
        </authorList>
    </citation>
    <scope>NUCLEOTIDE SEQUENCE [LARGE SCALE GENOMIC DNA]</scope>
    <source>
        <strain evidence="1">AL3</strain>
        <tissue evidence="1">Liver</tissue>
    </source>
</reference>
<name>A0ABD6EHZ2_9BILA</name>
<keyword evidence="2" id="KW-1185">Reference proteome</keyword>
<sequence>MESAEEKPFMNCRKGAKRTEGSFKEHLDAFHVASADAIILAKDENERNFSKGASEKSGFQWRGSYYNFEEGCPKEDGRRGTKKESDPGSVHFFLSSQTGFILFQYC</sequence>
<evidence type="ECO:0000313" key="2">
    <source>
        <dbReference type="Proteomes" id="UP001608902"/>
    </source>
</evidence>
<dbReference type="AlphaFoldDB" id="A0ABD6EHZ2"/>
<protein>
    <submittedName>
        <fullName evidence="1">Uncharacterized protein</fullName>
    </submittedName>
</protein>
<comment type="caution">
    <text evidence="1">The sequence shown here is derived from an EMBL/GenBank/DDBJ whole genome shotgun (WGS) entry which is preliminary data.</text>
</comment>